<dbReference type="InterPro" id="IPR036271">
    <property type="entry name" value="Tet_transcr_reg_TetR-rel_C_sf"/>
</dbReference>
<evidence type="ECO:0000256" key="2">
    <source>
        <dbReference type="ARBA" id="ARBA00023125"/>
    </source>
</evidence>
<keyword evidence="1" id="KW-0805">Transcription regulation</keyword>
<dbReference type="GO" id="GO:0003700">
    <property type="term" value="F:DNA-binding transcription factor activity"/>
    <property type="evidence" value="ECO:0007669"/>
    <property type="project" value="TreeGrafter"/>
</dbReference>
<keyword evidence="3" id="KW-0804">Transcription</keyword>
<evidence type="ECO:0000259" key="5">
    <source>
        <dbReference type="PROSITE" id="PS50977"/>
    </source>
</evidence>
<evidence type="ECO:0000313" key="6">
    <source>
        <dbReference type="EMBL" id="OCB61755.1"/>
    </source>
</evidence>
<gene>
    <name evidence="6" type="ORF">A5677_12485</name>
</gene>
<proteinExistence type="predicted"/>
<dbReference type="PRINTS" id="PR00455">
    <property type="entry name" value="HTHTETR"/>
</dbReference>
<dbReference type="PANTHER" id="PTHR30055">
    <property type="entry name" value="HTH-TYPE TRANSCRIPTIONAL REGULATOR RUTR"/>
    <property type="match status" value="1"/>
</dbReference>
<dbReference type="OrthoDB" id="9805134at2"/>
<dbReference type="InterPro" id="IPR050109">
    <property type="entry name" value="HTH-type_TetR-like_transc_reg"/>
</dbReference>
<dbReference type="PROSITE" id="PS50977">
    <property type="entry name" value="HTH_TETR_2"/>
    <property type="match status" value="1"/>
</dbReference>
<dbReference type="GO" id="GO:0000976">
    <property type="term" value="F:transcription cis-regulatory region binding"/>
    <property type="evidence" value="ECO:0007669"/>
    <property type="project" value="TreeGrafter"/>
</dbReference>
<feature type="domain" description="HTH tetR-type" evidence="5">
    <location>
        <begin position="18"/>
        <end position="78"/>
    </location>
</feature>
<dbReference type="PANTHER" id="PTHR30055:SF234">
    <property type="entry name" value="HTH-TYPE TRANSCRIPTIONAL REGULATOR BETI"/>
    <property type="match status" value="1"/>
</dbReference>
<dbReference type="InterPro" id="IPR009057">
    <property type="entry name" value="Homeodomain-like_sf"/>
</dbReference>
<evidence type="ECO:0000313" key="7">
    <source>
        <dbReference type="Proteomes" id="UP000092683"/>
    </source>
</evidence>
<dbReference type="Gene3D" id="1.10.357.10">
    <property type="entry name" value="Tetracycline Repressor, domain 2"/>
    <property type="match status" value="1"/>
</dbReference>
<accession>A0A1B9DDF8</accession>
<dbReference type="SUPFAM" id="SSF46689">
    <property type="entry name" value="Homeodomain-like"/>
    <property type="match status" value="1"/>
</dbReference>
<evidence type="ECO:0000256" key="4">
    <source>
        <dbReference type="PROSITE-ProRule" id="PRU00335"/>
    </source>
</evidence>
<feature type="DNA-binding region" description="H-T-H motif" evidence="4">
    <location>
        <begin position="41"/>
        <end position="60"/>
    </location>
</feature>
<evidence type="ECO:0000256" key="3">
    <source>
        <dbReference type="ARBA" id="ARBA00023163"/>
    </source>
</evidence>
<keyword evidence="2 4" id="KW-0238">DNA-binding</keyword>
<dbReference type="SUPFAM" id="SSF48498">
    <property type="entry name" value="Tetracyclin repressor-like, C-terminal domain"/>
    <property type="match status" value="1"/>
</dbReference>
<protein>
    <submittedName>
        <fullName evidence="6">TetR family transcriptional regulator</fullName>
    </submittedName>
</protein>
<evidence type="ECO:0000256" key="1">
    <source>
        <dbReference type="ARBA" id="ARBA00023015"/>
    </source>
</evidence>
<dbReference type="InterPro" id="IPR049484">
    <property type="entry name" value="Rv0078-like_C"/>
</dbReference>
<sequence length="219" mass="23450">MKGNGLNEERRTQAERSAETREALISAARPLFAAQGFSEVALEAIVRAAGVTRGALYHHFADKTELFATVFEQVEAEVAAHMGEAIAASGETDAIEVMRLGAAYWLDACSDHEIQRIALVDAPAVLGWARWTEIGNRYNLGLVRALLSGAIETGRIPPQPVEATALTMLGAMREATLYVARAEDHATARREAGAVIDRLIRALTASDGDNEADQPGTPA</sequence>
<comment type="caution">
    <text evidence="6">The sequence shown here is derived from an EMBL/GenBank/DDBJ whole genome shotgun (WGS) entry which is preliminary data.</text>
</comment>
<reference evidence="6 7" key="1">
    <citation type="submission" date="2016-06" db="EMBL/GenBank/DDBJ databases">
        <authorList>
            <person name="Kjaerup R.B."/>
            <person name="Dalgaard T.S."/>
            <person name="Juul-Madsen H.R."/>
        </authorList>
    </citation>
    <scope>NUCLEOTIDE SEQUENCE [LARGE SCALE GENOMIC DNA]</scope>
    <source>
        <strain evidence="6 7">E3012</strain>
    </source>
</reference>
<dbReference type="Pfam" id="PF21351">
    <property type="entry name" value="TetR_C_41"/>
    <property type="match status" value="1"/>
</dbReference>
<dbReference type="InterPro" id="IPR001647">
    <property type="entry name" value="HTH_TetR"/>
</dbReference>
<dbReference type="RefSeq" id="WP_065473915.1">
    <property type="nucleotide sequence ID" value="NZ_MBEA01000191.1"/>
</dbReference>
<dbReference type="EMBL" id="MBEE01000026">
    <property type="protein sequence ID" value="OCB61755.1"/>
    <property type="molecule type" value="Genomic_DNA"/>
</dbReference>
<dbReference type="Proteomes" id="UP000092683">
    <property type="component" value="Unassembled WGS sequence"/>
</dbReference>
<name>A0A1B9DDF8_MYCMA</name>
<organism evidence="6 7">
    <name type="scientific">Mycobacterium malmoense</name>
    <dbReference type="NCBI Taxonomy" id="1780"/>
    <lineage>
        <taxon>Bacteria</taxon>
        <taxon>Bacillati</taxon>
        <taxon>Actinomycetota</taxon>
        <taxon>Actinomycetes</taxon>
        <taxon>Mycobacteriales</taxon>
        <taxon>Mycobacteriaceae</taxon>
        <taxon>Mycobacterium</taxon>
    </lineage>
</organism>
<dbReference type="Pfam" id="PF00440">
    <property type="entry name" value="TetR_N"/>
    <property type="match status" value="1"/>
</dbReference>
<dbReference type="AlphaFoldDB" id="A0A1B9DDF8"/>